<dbReference type="InterPro" id="IPR004197">
    <property type="entry name" value="Cellulase_Ig-like"/>
</dbReference>
<evidence type="ECO:0000256" key="6">
    <source>
        <dbReference type="ARBA" id="ARBA00023295"/>
    </source>
</evidence>
<dbReference type="PANTHER" id="PTHR22298">
    <property type="entry name" value="ENDO-1,4-BETA-GLUCANASE"/>
    <property type="match status" value="1"/>
</dbReference>
<dbReference type="PATRIC" id="fig|411473.3.peg.2481"/>
<dbReference type="GO" id="GO:0030245">
    <property type="term" value="P:cellulose catabolic process"/>
    <property type="evidence" value="ECO:0007669"/>
    <property type="project" value="UniProtKB-KW"/>
</dbReference>
<feature type="region of interest" description="Disordered" evidence="10">
    <location>
        <begin position="920"/>
        <end position="974"/>
    </location>
</feature>
<evidence type="ECO:0000256" key="1">
    <source>
        <dbReference type="ARBA" id="ARBA00007072"/>
    </source>
</evidence>
<dbReference type="EC" id="3.2.1.4" evidence="9"/>
<dbReference type="InterPro" id="IPR016134">
    <property type="entry name" value="Dockerin_dom"/>
</dbReference>
<dbReference type="RefSeq" id="WP_021681140.1">
    <property type="nucleotide sequence ID" value="NZ_KI260332.1"/>
</dbReference>
<dbReference type="InterPro" id="IPR033126">
    <property type="entry name" value="Glyco_hydro_9_Asp/Glu_AS"/>
</dbReference>
<comment type="catalytic activity">
    <reaction evidence="9">
        <text>Endohydrolysis of (1-&gt;4)-beta-D-glucosidic linkages in cellulose, lichenin and cereal beta-D-glucans.</text>
        <dbReference type="EC" id="3.2.1.4"/>
    </reaction>
</comment>
<comment type="caution">
    <text evidence="12">The sequence shown here is derived from an EMBL/GenBank/DDBJ whole genome shotgun (WGS) entry which is preliminary data.</text>
</comment>
<reference evidence="12 13" key="1">
    <citation type="submission" date="2013-07" db="EMBL/GenBank/DDBJ databases">
        <authorList>
            <person name="Weinstock G."/>
            <person name="Sodergren E."/>
            <person name="Wylie T."/>
            <person name="Fulton L."/>
            <person name="Fulton R."/>
            <person name="Fronick C."/>
            <person name="O'Laughlin M."/>
            <person name="Godfrey J."/>
            <person name="Miner T."/>
            <person name="Herter B."/>
            <person name="Appelbaum E."/>
            <person name="Cordes M."/>
            <person name="Lek S."/>
            <person name="Wollam A."/>
            <person name="Pepin K.H."/>
            <person name="Palsikar V.B."/>
            <person name="Mitreva M."/>
            <person name="Wilson R.K."/>
        </authorList>
    </citation>
    <scope>NUCLEOTIDE SEQUENCE [LARGE SCALE GENOMIC DNA]</scope>
    <source>
        <strain evidence="12 13">ATCC 27760</strain>
    </source>
</reference>
<keyword evidence="5 8" id="KW-0119">Carbohydrate metabolism</keyword>
<keyword evidence="7 8" id="KW-0624">Polysaccharide degradation</keyword>
<dbReference type="InterPro" id="IPR013783">
    <property type="entry name" value="Ig-like_fold"/>
</dbReference>
<dbReference type="InterPro" id="IPR008928">
    <property type="entry name" value="6-hairpin_glycosidase_sf"/>
</dbReference>
<dbReference type="EMBL" id="AWVF01000381">
    <property type="protein sequence ID" value="ERJ89370.1"/>
    <property type="molecule type" value="Genomic_DNA"/>
</dbReference>
<organism evidence="12 13">
    <name type="scientific">Ruminococcus callidus ATCC 27760</name>
    <dbReference type="NCBI Taxonomy" id="411473"/>
    <lineage>
        <taxon>Bacteria</taxon>
        <taxon>Bacillati</taxon>
        <taxon>Bacillota</taxon>
        <taxon>Clostridia</taxon>
        <taxon>Eubacteriales</taxon>
        <taxon>Oscillospiraceae</taxon>
        <taxon>Ruminococcus</taxon>
    </lineage>
</organism>
<dbReference type="Pfam" id="PF00759">
    <property type="entry name" value="Glyco_hydro_9"/>
    <property type="match status" value="1"/>
</dbReference>
<dbReference type="SUPFAM" id="SSF48208">
    <property type="entry name" value="Six-hairpin glycosidases"/>
    <property type="match status" value="1"/>
</dbReference>
<dbReference type="SUPFAM" id="SSF81296">
    <property type="entry name" value="E set domains"/>
    <property type="match status" value="1"/>
</dbReference>
<dbReference type="InterPro" id="IPR008979">
    <property type="entry name" value="Galactose-bd-like_sf"/>
</dbReference>
<dbReference type="HOGENOM" id="CLU_006010_0_0_9"/>
<dbReference type="Gene3D" id="2.60.120.260">
    <property type="entry name" value="Galactose-binding domain-like"/>
    <property type="match status" value="1"/>
</dbReference>
<feature type="active site" evidence="8">
    <location>
        <position position="897"/>
    </location>
</feature>
<dbReference type="Gene3D" id="2.60.40.10">
    <property type="entry name" value="Immunoglobulins"/>
    <property type="match status" value="1"/>
</dbReference>
<keyword evidence="4 9" id="KW-0136">Cellulose degradation</keyword>
<sequence>MLKKKLGKKALAFASAAVMAVSATATGLTALSMTAFAGEELGEGTFENGKGLPWHICENATAVMKFDITDGIYAIKLENIGGTANGGESRWDCQFRHRNLTIESGHTYRITYSVNPSNSGHMYPKLGNMSKDDQELWHSNGDELSLSYEEGLTQEQLEEKLKSASKTGNKVDYGQGWDAWYNKEYPANQWTTVAYEFQATETVKGTAEWTFHMGGQGNYAKMDCFPKDTIIRFDNLALIDMTDDASDYQAEAAYVPTGVEVNQVGYYPNGKKVATVVLSEGDTTKYDYEIKDASGSVVYSGTTDGNTKYDESGAWDYTQQIDFTDFTTEGKGYTLTVAGKTSKSFDIDKNLYEKHHDKSMLTYALNYFYQNRAMDTEDKYIPSPQSQEGSKKTLARKDSQHWPTDNAYIADKWVYIYTSKPSYSQSINVAGGWFDAGDYGKYVVNGGISLWTLMNMYERSLMVGKADKFGDNSTVMSIPEAGNGTPDILDECKVELDFFLEMMRDDGMVYHKAHDYKWTGLAVAPYDKNEGDKENKAPMRIVKPVTYAATLNASATFAQAARLFKDYDAAYAKTMEDAAIKTYAAAQKNFKKFSGWGGDTKGEGGISADLMYAPLDQNKGGGPYGDTEVSDEFYWAACELYITTGDKTYYDELMKYGTNAYGTDNAKALEISTTLVGGENNGSFSLFTWGTLNSVGSISLYVNSQAMLDKGLLTQDEVNTLKAEVLKAADSILEVQDKSAYGIPYVGHDYDTTVWKYNAASGTGDSETKTLSGGYEWGSNSMVINNSMALALAYDASKEVKYIDGVTTSMDYLMGRNPLEQGYVTGYGEHSTTYPHHRWWSGQLNSDDFPYAPYGVLSGGPNSNMEDPMVQGQGYKVGSIAPMRCYLDNVEAWSVNECTINWNSPLCWVASFLDDEAPYIERDPSSTTTATSSTDTKDTTTTTAATTAASTDASDATTDASNASTTDSNATTTSVTAASITPGQLLLGDTNLDGAVDVTDAVLLNKKAANVVTFNAQQMLNGDCYDQNGEIDGNDATALLKFLVHILKGLPENSSMNA</sequence>
<feature type="chain" id="PRO_5005147434" description="Endoglucanase" evidence="9">
    <location>
        <begin position="38"/>
        <end position="1058"/>
    </location>
</feature>
<dbReference type="Proteomes" id="UP000016662">
    <property type="component" value="Unassembled WGS sequence"/>
</dbReference>
<dbReference type="Gene3D" id="1.10.1330.10">
    <property type="entry name" value="Dockerin domain"/>
    <property type="match status" value="1"/>
</dbReference>
<proteinExistence type="inferred from homology"/>
<feature type="active site" evidence="8">
    <location>
        <position position="888"/>
    </location>
</feature>
<dbReference type="InterPro" id="IPR014756">
    <property type="entry name" value="Ig_E-set"/>
</dbReference>
<dbReference type="OrthoDB" id="9758662at2"/>
<dbReference type="PROSITE" id="PS00698">
    <property type="entry name" value="GH9_3"/>
    <property type="match status" value="1"/>
</dbReference>
<dbReference type="CDD" id="cd14256">
    <property type="entry name" value="Dockerin_I"/>
    <property type="match status" value="1"/>
</dbReference>
<dbReference type="eggNOG" id="COG5297">
    <property type="taxonomic scope" value="Bacteria"/>
</dbReference>
<evidence type="ECO:0000256" key="9">
    <source>
        <dbReference type="RuleBase" id="RU361166"/>
    </source>
</evidence>
<keyword evidence="2 9" id="KW-0732">Signal</keyword>
<gene>
    <name evidence="12" type="ORF">RUMCAL_02953</name>
</gene>
<evidence type="ECO:0000256" key="3">
    <source>
        <dbReference type="ARBA" id="ARBA00022801"/>
    </source>
</evidence>
<evidence type="ECO:0000256" key="2">
    <source>
        <dbReference type="ARBA" id="ARBA00022729"/>
    </source>
</evidence>
<dbReference type="GO" id="GO:0008810">
    <property type="term" value="F:cellulase activity"/>
    <property type="evidence" value="ECO:0007669"/>
    <property type="project" value="UniProtKB-EC"/>
</dbReference>
<evidence type="ECO:0000259" key="11">
    <source>
        <dbReference type="PROSITE" id="PS51766"/>
    </source>
</evidence>
<dbReference type="Gene3D" id="1.50.10.10">
    <property type="match status" value="1"/>
</dbReference>
<dbReference type="InterPro" id="IPR036439">
    <property type="entry name" value="Dockerin_dom_sf"/>
</dbReference>
<dbReference type="SUPFAM" id="SSF63446">
    <property type="entry name" value="Type I dockerin domain"/>
    <property type="match status" value="1"/>
</dbReference>
<evidence type="ECO:0000256" key="10">
    <source>
        <dbReference type="SAM" id="MobiDB-lite"/>
    </source>
</evidence>
<feature type="domain" description="Dockerin" evidence="11">
    <location>
        <begin position="983"/>
        <end position="1052"/>
    </location>
</feature>
<dbReference type="Pfam" id="PF02927">
    <property type="entry name" value="CelD_N"/>
    <property type="match status" value="1"/>
</dbReference>
<protein>
    <recommendedName>
        <fullName evidence="9">Endoglucanase</fullName>
        <ecNumber evidence="9">3.2.1.4</ecNumber>
    </recommendedName>
</protein>
<dbReference type="Pfam" id="PF02018">
    <property type="entry name" value="CBM_4_9"/>
    <property type="match status" value="1"/>
</dbReference>
<dbReference type="SUPFAM" id="SSF49785">
    <property type="entry name" value="Galactose-binding domain-like"/>
    <property type="match status" value="1"/>
</dbReference>
<keyword evidence="3 8" id="KW-0378">Hydrolase</keyword>
<keyword evidence="6 8" id="KW-0326">Glycosidase</keyword>
<evidence type="ECO:0000313" key="12">
    <source>
        <dbReference type="EMBL" id="ERJ89370.1"/>
    </source>
</evidence>
<name>U2KB87_9FIRM</name>
<dbReference type="PROSITE" id="PS51766">
    <property type="entry name" value="DOCKERIN"/>
    <property type="match status" value="1"/>
</dbReference>
<dbReference type="AlphaFoldDB" id="U2KB87"/>
<dbReference type="InterPro" id="IPR001701">
    <property type="entry name" value="Glyco_hydro_9"/>
</dbReference>
<feature type="signal peptide" evidence="9">
    <location>
        <begin position="1"/>
        <end position="37"/>
    </location>
</feature>
<comment type="similarity">
    <text evidence="1 8 9">Belongs to the glycosyl hydrolase 9 (cellulase E) family.</text>
</comment>
<dbReference type="STRING" id="411473.RUMCAL_02953"/>
<evidence type="ECO:0000256" key="4">
    <source>
        <dbReference type="ARBA" id="ARBA00023001"/>
    </source>
</evidence>
<dbReference type="InterPro" id="IPR012341">
    <property type="entry name" value="6hp_glycosidase-like_sf"/>
</dbReference>
<keyword evidence="13" id="KW-1185">Reference proteome</keyword>
<dbReference type="InterPro" id="IPR003305">
    <property type="entry name" value="CenC_carb-bd"/>
</dbReference>
<evidence type="ECO:0000313" key="13">
    <source>
        <dbReference type="Proteomes" id="UP000016662"/>
    </source>
</evidence>
<accession>U2KB87</accession>
<evidence type="ECO:0000256" key="5">
    <source>
        <dbReference type="ARBA" id="ARBA00023277"/>
    </source>
</evidence>
<evidence type="ECO:0000256" key="8">
    <source>
        <dbReference type="PROSITE-ProRule" id="PRU10060"/>
    </source>
</evidence>
<evidence type="ECO:0000256" key="7">
    <source>
        <dbReference type="ARBA" id="ARBA00023326"/>
    </source>
</evidence>
<feature type="compositionally biased region" description="Low complexity" evidence="10">
    <location>
        <begin position="925"/>
        <end position="974"/>
    </location>
</feature>
<dbReference type="CDD" id="cd02850">
    <property type="entry name" value="E_set_Cellulase_N"/>
    <property type="match status" value="1"/>
</dbReference>